<dbReference type="EMBL" id="AZGZ01000011">
    <property type="protein sequence ID" value="KZZ92365.1"/>
    <property type="molecule type" value="Genomic_DNA"/>
</dbReference>
<dbReference type="PANTHER" id="PTHR46340">
    <property type="entry name" value="UBX DOMAIN-CONTAINING PROTEIN 1"/>
    <property type="match status" value="1"/>
</dbReference>
<evidence type="ECO:0000256" key="2">
    <source>
        <dbReference type="ARBA" id="ARBA00022490"/>
    </source>
</evidence>
<dbReference type="Proteomes" id="UP000242877">
    <property type="component" value="Unassembled WGS sequence"/>
</dbReference>
<evidence type="ECO:0000256" key="4">
    <source>
        <dbReference type="PROSITE-ProRule" id="PRU00042"/>
    </source>
</evidence>
<organism evidence="7 8">
    <name type="scientific">Ascosphaera apis ARSEF 7405</name>
    <dbReference type="NCBI Taxonomy" id="392613"/>
    <lineage>
        <taxon>Eukaryota</taxon>
        <taxon>Fungi</taxon>
        <taxon>Dikarya</taxon>
        <taxon>Ascomycota</taxon>
        <taxon>Pezizomycotina</taxon>
        <taxon>Eurotiomycetes</taxon>
        <taxon>Eurotiomycetidae</taxon>
        <taxon>Onygenales</taxon>
        <taxon>Ascosphaeraceae</taxon>
        <taxon>Ascosphaera</taxon>
    </lineage>
</organism>
<keyword evidence="4" id="KW-0479">Metal-binding</keyword>
<feature type="domain" description="C2H2-type" evidence="6">
    <location>
        <begin position="74"/>
        <end position="103"/>
    </location>
</feature>
<dbReference type="InterPro" id="IPR009060">
    <property type="entry name" value="UBA-like_sf"/>
</dbReference>
<dbReference type="VEuPathDB" id="FungiDB:AAP_03020"/>
<dbReference type="PROSITE" id="PS50157">
    <property type="entry name" value="ZINC_FINGER_C2H2_2"/>
    <property type="match status" value="1"/>
</dbReference>
<dbReference type="GO" id="GO:0031397">
    <property type="term" value="P:negative regulation of protein ubiquitination"/>
    <property type="evidence" value="ECO:0007669"/>
    <property type="project" value="TreeGrafter"/>
</dbReference>
<feature type="region of interest" description="Disordered" evidence="5">
    <location>
        <begin position="42"/>
        <end position="66"/>
    </location>
</feature>
<feature type="compositionally biased region" description="Low complexity" evidence="5">
    <location>
        <begin position="216"/>
        <end position="230"/>
    </location>
</feature>
<keyword evidence="4" id="KW-0862">Zinc</keyword>
<dbReference type="PROSITE" id="PS00028">
    <property type="entry name" value="ZINC_FINGER_C2H2_1"/>
    <property type="match status" value="1"/>
</dbReference>
<dbReference type="CDD" id="cd01767">
    <property type="entry name" value="UBX"/>
    <property type="match status" value="1"/>
</dbReference>
<dbReference type="OrthoDB" id="10254930at2759"/>
<keyword evidence="4" id="KW-0863">Zinc-finger</keyword>
<reference evidence="7 8" key="1">
    <citation type="journal article" date="2016" name="Genome Biol. Evol.">
        <title>Divergent and convergent evolution of fungal pathogenicity.</title>
        <authorList>
            <person name="Shang Y."/>
            <person name="Xiao G."/>
            <person name="Zheng P."/>
            <person name="Cen K."/>
            <person name="Zhan S."/>
            <person name="Wang C."/>
        </authorList>
    </citation>
    <scope>NUCLEOTIDE SEQUENCE [LARGE SCALE GENOMIC DNA]</scope>
    <source>
        <strain evidence="7 8">ARSEF 7405</strain>
    </source>
</reference>
<dbReference type="InterPro" id="IPR001012">
    <property type="entry name" value="UBX_dom"/>
</dbReference>
<dbReference type="SMART" id="SM00166">
    <property type="entry name" value="UBX"/>
    <property type="match status" value="1"/>
</dbReference>
<sequence>MASLQEQLIEMGFDAERSKIAATRTSNISQAIEWLDANADKPLDELQSAGDETESTEKTNTDAAAEAEGVAHSFVCNECSKKFRNTAEAEYHASKSGHTDFAESTEEIAPLTAEEKAAKLEELRKKMAAKRAVKSEQEKAEERRNEEIRRKATKESQEAKEELQRKERLKEAEKKKREKLEDAQAKARIKAKIEADKQARREKAEREKARREGRAEPGTTGASAPTTAPAQRKPAAATHSQARLRLQTPSGSIMKTFPADTTLFEVAAAVSQETGTPVLTFTQNFPRKVFNHEFFGETLKELGLVPSANLIVQ</sequence>
<dbReference type="GO" id="GO:0005737">
    <property type="term" value="C:cytoplasm"/>
    <property type="evidence" value="ECO:0007669"/>
    <property type="project" value="UniProtKB-SubCell"/>
</dbReference>
<evidence type="ECO:0000256" key="1">
    <source>
        <dbReference type="ARBA" id="ARBA00004496"/>
    </source>
</evidence>
<dbReference type="GO" id="GO:0032435">
    <property type="term" value="P:negative regulation of proteasomal ubiquitin-dependent protein catabolic process"/>
    <property type="evidence" value="ECO:0007669"/>
    <property type="project" value="TreeGrafter"/>
</dbReference>
<proteinExistence type="predicted"/>
<evidence type="ECO:0000313" key="7">
    <source>
        <dbReference type="EMBL" id="KZZ92365.1"/>
    </source>
</evidence>
<dbReference type="Gene3D" id="3.10.20.90">
    <property type="entry name" value="Phosphatidylinositol 3-kinase Catalytic Subunit, Chain A, domain 1"/>
    <property type="match status" value="1"/>
</dbReference>
<feature type="compositionally biased region" description="Basic and acidic residues" evidence="5">
    <location>
        <begin position="133"/>
        <end position="215"/>
    </location>
</feature>
<gene>
    <name evidence="7" type="ORF">AAP_03020</name>
</gene>
<keyword evidence="3" id="KW-0175">Coiled coil</keyword>
<dbReference type="GO" id="GO:0036435">
    <property type="term" value="F:K48-linked polyubiquitin modification-dependent protein binding"/>
    <property type="evidence" value="ECO:0007669"/>
    <property type="project" value="TreeGrafter"/>
</dbReference>
<evidence type="ECO:0000313" key="8">
    <source>
        <dbReference type="Proteomes" id="UP000242877"/>
    </source>
</evidence>
<dbReference type="GO" id="GO:0005634">
    <property type="term" value="C:nucleus"/>
    <property type="evidence" value="ECO:0007669"/>
    <property type="project" value="TreeGrafter"/>
</dbReference>
<evidence type="ECO:0000256" key="5">
    <source>
        <dbReference type="SAM" id="MobiDB-lite"/>
    </source>
</evidence>
<dbReference type="SUPFAM" id="SSF46934">
    <property type="entry name" value="UBA-like"/>
    <property type="match status" value="1"/>
</dbReference>
<dbReference type="InterPro" id="IPR013087">
    <property type="entry name" value="Znf_C2H2_type"/>
</dbReference>
<comment type="subcellular location">
    <subcellularLocation>
        <location evidence="1">Cytoplasm</location>
    </subcellularLocation>
</comment>
<dbReference type="SUPFAM" id="SSF54236">
    <property type="entry name" value="Ubiquitin-like"/>
    <property type="match status" value="1"/>
</dbReference>
<name>A0A167Z9Q2_9EURO</name>
<keyword evidence="2" id="KW-0963">Cytoplasm</keyword>
<dbReference type="Gene3D" id="1.10.8.10">
    <property type="entry name" value="DNA helicase RuvA subunit, C-terminal domain"/>
    <property type="match status" value="1"/>
</dbReference>
<feature type="region of interest" description="Disordered" evidence="5">
    <location>
        <begin position="86"/>
        <end position="107"/>
    </location>
</feature>
<dbReference type="PANTHER" id="PTHR46340:SF1">
    <property type="entry name" value="UBX DOMAIN-CONTAINING PROTEIN 1"/>
    <property type="match status" value="1"/>
</dbReference>
<evidence type="ECO:0000259" key="6">
    <source>
        <dbReference type="PROSITE" id="PS50157"/>
    </source>
</evidence>
<dbReference type="Pfam" id="PF00789">
    <property type="entry name" value="UBX"/>
    <property type="match status" value="1"/>
</dbReference>
<feature type="region of interest" description="Disordered" evidence="5">
    <location>
        <begin position="126"/>
        <end position="243"/>
    </location>
</feature>
<feature type="compositionally biased region" description="Basic and acidic residues" evidence="5">
    <location>
        <begin position="86"/>
        <end position="101"/>
    </location>
</feature>
<comment type="caution">
    <text evidence="7">The sequence shown here is derived from an EMBL/GenBank/DDBJ whole genome shotgun (WGS) entry which is preliminary data.</text>
</comment>
<accession>A0A167Z9Q2</accession>
<evidence type="ECO:0000256" key="3">
    <source>
        <dbReference type="ARBA" id="ARBA00023054"/>
    </source>
</evidence>
<dbReference type="GO" id="GO:0008270">
    <property type="term" value="F:zinc ion binding"/>
    <property type="evidence" value="ECO:0007669"/>
    <property type="project" value="UniProtKB-KW"/>
</dbReference>
<dbReference type="AlphaFoldDB" id="A0A167Z9Q2"/>
<dbReference type="InterPro" id="IPR029071">
    <property type="entry name" value="Ubiquitin-like_domsf"/>
</dbReference>
<protein>
    <submittedName>
        <fullName evidence="7">UBA-like protein</fullName>
    </submittedName>
</protein>
<keyword evidence="8" id="KW-1185">Reference proteome</keyword>
<dbReference type="GO" id="GO:1903094">
    <property type="term" value="P:negative regulation of protein K48-linked deubiquitination"/>
    <property type="evidence" value="ECO:0007669"/>
    <property type="project" value="TreeGrafter"/>
</dbReference>